<proteinExistence type="predicted"/>
<organism evidence="3">
    <name type="scientific">Tanacetum cinerariifolium</name>
    <name type="common">Dalmatian daisy</name>
    <name type="synonym">Chrysanthemum cinerariifolium</name>
    <dbReference type="NCBI Taxonomy" id="118510"/>
    <lineage>
        <taxon>Eukaryota</taxon>
        <taxon>Viridiplantae</taxon>
        <taxon>Streptophyta</taxon>
        <taxon>Embryophyta</taxon>
        <taxon>Tracheophyta</taxon>
        <taxon>Spermatophyta</taxon>
        <taxon>Magnoliopsida</taxon>
        <taxon>eudicotyledons</taxon>
        <taxon>Gunneridae</taxon>
        <taxon>Pentapetalae</taxon>
        <taxon>asterids</taxon>
        <taxon>campanulids</taxon>
        <taxon>Asterales</taxon>
        <taxon>Asteraceae</taxon>
        <taxon>Asteroideae</taxon>
        <taxon>Anthemideae</taxon>
        <taxon>Anthemidinae</taxon>
        <taxon>Tanacetum</taxon>
    </lineage>
</organism>
<dbReference type="Pfam" id="PF14223">
    <property type="entry name" value="Retrotran_gag_2"/>
    <property type="match status" value="1"/>
</dbReference>
<accession>A0A6L2N5H3</accession>
<feature type="region of interest" description="Disordered" evidence="1">
    <location>
        <begin position="587"/>
        <end position="623"/>
    </location>
</feature>
<feature type="compositionally biased region" description="Polar residues" evidence="1">
    <location>
        <begin position="607"/>
        <end position="619"/>
    </location>
</feature>
<dbReference type="AlphaFoldDB" id="A0A6L2N5H3"/>
<comment type="caution">
    <text evidence="3">The sequence shown here is derived from an EMBL/GenBank/DDBJ whole genome shotgun (WGS) entry which is preliminary data.</text>
</comment>
<name>A0A6L2N5H3_TANCI</name>
<evidence type="ECO:0000259" key="2">
    <source>
        <dbReference type="Pfam" id="PF07727"/>
    </source>
</evidence>
<dbReference type="EMBL" id="BKCJ010008269">
    <property type="protein sequence ID" value="GEU81383.1"/>
    <property type="molecule type" value="Genomic_DNA"/>
</dbReference>
<dbReference type="Pfam" id="PF07727">
    <property type="entry name" value="RVT_2"/>
    <property type="match status" value="1"/>
</dbReference>
<gene>
    <name evidence="3" type="ORF">Tci_053361</name>
</gene>
<evidence type="ECO:0000313" key="3">
    <source>
        <dbReference type="EMBL" id="GEU81383.1"/>
    </source>
</evidence>
<protein>
    <submittedName>
        <fullName evidence="3">Ribonuclease H-like domain-containing protein</fullName>
    </submittedName>
</protein>
<feature type="region of interest" description="Disordered" evidence="1">
    <location>
        <begin position="683"/>
        <end position="716"/>
    </location>
</feature>
<dbReference type="InterPro" id="IPR013103">
    <property type="entry name" value="RVT_2"/>
</dbReference>
<feature type="domain" description="Reverse transcriptase Ty1/copia-type" evidence="2">
    <location>
        <begin position="374"/>
        <end position="467"/>
    </location>
</feature>
<reference evidence="3" key="1">
    <citation type="journal article" date="2019" name="Sci. Rep.">
        <title>Draft genome of Tanacetum cinerariifolium, the natural source of mosquito coil.</title>
        <authorList>
            <person name="Yamashiro T."/>
            <person name="Shiraishi A."/>
            <person name="Satake H."/>
            <person name="Nakayama K."/>
        </authorList>
    </citation>
    <scope>NUCLEOTIDE SEQUENCE</scope>
</reference>
<evidence type="ECO:0000256" key="1">
    <source>
        <dbReference type="SAM" id="MobiDB-lite"/>
    </source>
</evidence>
<sequence>MAIPEDHLAKFHKMTDAKEMWEAIKSRFGRNDESKKMQKYLLKQQFKSFYVSNSEGLYKGYDMFQSILSQLETHDVGVSTKDANQKFLRSLPSSWSQISLIMRTEPRVDTFNFDDLYNNIRVFESDVKGSTRSSSSTKNVAFVSSDNTSSTNEVNTAFGVSTSFGHNSQKEGSTLYMDGLMNQDSRMRDAGNTGYKAMDNGKRSTKKDEHKSMVTIDGEGIDWTGHAEDDTEDYALIAFNFSNSGSDIEDNPQQTLNGKGIVDSGSSRHMTGNKACLIDYQDFNGGLVAFGADSHIHSLEDIYEVSRDMIFISASYDDEGAVADFTNLATTMNVSPIPTSRIYSIHPTTQILGDPTSAVQTRSKVNKSSRAYAFILVDLPFGKKAIGTNIIYNNKKDERGVVVRNKARLVAQGHRQEEGIDYDEVFTPVARIKAIGIFLAFAFYMRFIVYQMNMKSAFLYGKINEEVAKWFRRGLIDKTLFIKKEKKDIMLEIYNMRFSISWQETHFMAVKKADNCSYFNYRGRLCCYCKLLWTSIVDSESNKLILLCLVCATQRCFRMVILLRLGKKMQFELVLGALNGDQPLVTESSSIHDTTQDPRDSLDLEGTNGSEGDQVQSPHDSPLLGGHTSYRFEGALNLEELFSICTNLSNRVLALETIKDAQAVEIIALKARIKKLEKNYKPKEPMNEGRLSEETKELVSTARPEDSTVRPDDEKAKEKGVSIIDIEYSLRPARSILILKPLPTIDPKDKGKEIQGLYERQKRVTDDFKPMDLDDAVDKEKVLEELDSTKIEIVPDEKGEVDYEVLNKRFPIINWESKFYHLDRHGAECIYYKIFRSDGSSRWIKTFSEMVPRFDRMDLEKLYNLVMQRFETTSPEDVDLVLWGDIMTMFEETSDDDL</sequence>